<evidence type="ECO:0000313" key="11">
    <source>
        <dbReference type="EMBL" id="MFD0751050.1"/>
    </source>
</evidence>
<evidence type="ECO:0000256" key="8">
    <source>
        <dbReference type="HAMAP-Rule" id="MF_02003"/>
    </source>
</evidence>
<keyword evidence="8" id="KW-0963">Cytoplasm</keyword>
<dbReference type="InterPro" id="IPR033709">
    <property type="entry name" value="Anticodon_Ile_ABEc"/>
</dbReference>
<dbReference type="EMBL" id="JBHTHU010000010">
    <property type="protein sequence ID" value="MFD0751050.1"/>
    <property type="molecule type" value="Genomic_DNA"/>
</dbReference>
<feature type="binding site" evidence="8">
    <location>
        <position position="680"/>
    </location>
    <ligand>
        <name>ATP</name>
        <dbReference type="ChEBI" id="CHEBI:30616"/>
    </ligand>
</feature>
<dbReference type="RefSeq" id="WP_377100994.1">
    <property type="nucleotide sequence ID" value="NZ_JBHTHU010000010.1"/>
</dbReference>
<comment type="function">
    <text evidence="6 8">Catalyzes the attachment of isoleucine to tRNA(Ile). As IleRS can inadvertently accommodate and process structurally similar amino acids such as valine, to avoid such errors it has two additional distinct tRNA(Ile)-dependent editing activities. One activity is designated as 'pretransfer' editing and involves the hydrolysis of activated Val-AMP. The other activity is designated 'posttransfer' editing and involves deacylation of mischarged Val-tRNA(Ile).</text>
</comment>
<dbReference type="InterPro" id="IPR002301">
    <property type="entry name" value="Ile-tRNA-ligase"/>
</dbReference>
<dbReference type="GO" id="GO:0004822">
    <property type="term" value="F:isoleucine-tRNA ligase activity"/>
    <property type="evidence" value="ECO:0007669"/>
    <property type="project" value="UniProtKB-EC"/>
</dbReference>
<feature type="short sequence motif" description="'HIGH' region" evidence="8">
    <location>
        <begin position="47"/>
        <end position="57"/>
    </location>
</feature>
<dbReference type="InterPro" id="IPR002300">
    <property type="entry name" value="aa-tRNA-synth_Ia"/>
</dbReference>
<name>A0ABW2YZ48_9SPHI</name>
<gene>
    <name evidence="8 11" type="primary">ileS</name>
    <name evidence="11" type="ORF">ACFQZS_12920</name>
</gene>
<feature type="domain" description="Methionyl/Valyl/Leucyl/Isoleucyl-tRNA synthetase anticodon-binding" evidence="10">
    <location>
        <begin position="764"/>
        <end position="917"/>
    </location>
</feature>
<dbReference type="Pfam" id="PF19302">
    <property type="entry name" value="DUF5915"/>
    <property type="match status" value="1"/>
</dbReference>
<organism evidence="11 12">
    <name type="scientific">Mucilaginibacter calamicampi</name>
    <dbReference type="NCBI Taxonomy" id="1302352"/>
    <lineage>
        <taxon>Bacteria</taxon>
        <taxon>Pseudomonadati</taxon>
        <taxon>Bacteroidota</taxon>
        <taxon>Sphingobacteriia</taxon>
        <taxon>Sphingobacteriales</taxon>
        <taxon>Sphingobacteriaceae</taxon>
        <taxon>Mucilaginibacter</taxon>
    </lineage>
</organism>
<evidence type="ECO:0000256" key="6">
    <source>
        <dbReference type="ARBA" id="ARBA00025217"/>
    </source>
</evidence>
<evidence type="ECO:0000256" key="4">
    <source>
        <dbReference type="ARBA" id="ARBA00022917"/>
    </source>
</evidence>
<comment type="similarity">
    <text evidence="8">Belongs to the class-I aminoacyl-tRNA synthetase family. IleS type 2 subfamily.</text>
</comment>
<feature type="domain" description="Aminoacyl-tRNA synthetase class Ia" evidence="9">
    <location>
        <begin position="17"/>
        <end position="714"/>
    </location>
</feature>
<dbReference type="PANTHER" id="PTHR42780:SF1">
    <property type="entry name" value="ISOLEUCINE--TRNA LIGASE, CYTOPLASMIC"/>
    <property type="match status" value="1"/>
</dbReference>
<evidence type="ECO:0000256" key="2">
    <source>
        <dbReference type="ARBA" id="ARBA00022741"/>
    </source>
</evidence>
<comment type="subcellular location">
    <subcellularLocation>
        <location evidence="8">Cytoplasm</location>
    </subcellularLocation>
</comment>
<keyword evidence="2 8" id="KW-0547">Nucleotide-binding</keyword>
<dbReference type="PANTHER" id="PTHR42780">
    <property type="entry name" value="SOLEUCYL-TRNA SYNTHETASE"/>
    <property type="match status" value="1"/>
</dbReference>
<dbReference type="InterPro" id="IPR009008">
    <property type="entry name" value="Val/Leu/Ile-tRNA-synth_edit"/>
</dbReference>
<evidence type="ECO:0000256" key="3">
    <source>
        <dbReference type="ARBA" id="ARBA00022840"/>
    </source>
</evidence>
<evidence type="ECO:0000256" key="5">
    <source>
        <dbReference type="ARBA" id="ARBA00023146"/>
    </source>
</evidence>
<dbReference type="NCBIfam" id="TIGR00392">
    <property type="entry name" value="ileS"/>
    <property type="match status" value="1"/>
</dbReference>
<keyword evidence="8" id="KW-0862">Zinc</keyword>
<dbReference type="Gene3D" id="3.40.50.620">
    <property type="entry name" value="HUPs"/>
    <property type="match status" value="2"/>
</dbReference>
<evidence type="ECO:0000259" key="9">
    <source>
        <dbReference type="Pfam" id="PF00133"/>
    </source>
</evidence>
<protein>
    <recommendedName>
        <fullName evidence="8">Isoleucine--tRNA ligase</fullName>
        <ecNumber evidence="8">6.1.1.5</ecNumber>
    </recommendedName>
    <alternativeName>
        <fullName evidence="8">Isoleucyl-tRNA synthetase</fullName>
        <shortName evidence="8">IleRS</shortName>
    </alternativeName>
</protein>
<keyword evidence="5 8" id="KW-0030">Aminoacyl-tRNA synthetase</keyword>
<keyword evidence="3 8" id="KW-0067">ATP-binding</keyword>
<evidence type="ECO:0000259" key="10">
    <source>
        <dbReference type="Pfam" id="PF08264"/>
    </source>
</evidence>
<evidence type="ECO:0000313" key="12">
    <source>
        <dbReference type="Proteomes" id="UP001596958"/>
    </source>
</evidence>
<dbReference type="Pfam" id="PF08264">
    <property type="entry name" value="Anticodon_1"/>
    <property type="match status" value="1"/>
</dbReference>
<comment type="catalytic activity">
    <reaction evidence="7 8">
        <text>tRNA(Ile) + L-isoleucine + ATP = L-isoleucyl-tRNA(Ile) + AMP + diphosphate</text>
        <dbReference type="Rhea" id="RHEA:11060"/>
        <dbReference type="Rhea" id="RHEA-COMP:9666"/>
        <dbReference type="Rhea" id="RHEA-COMP:9695"/>
        <dbReference type="ChEBI" id="CHEBI:30616"/>
        <dbReference type="ChEBI" id="CHEBI:33019"/>
        <dbReference type="ChEBI" id="CHEBI:58045"/>
        <dbReference type="ChEBI" id="CHEBI:78442"/>
        <dbReference type="ChEBI" id="CHEBI:78528"/>
        <dbReference type="ChEBI" id="CHEBI:456215"/>
        <dbReference type="EC" id="6.1.1.5"/>
    </reaction>
</comment>
<dbReference type="SUPFAM" id="SSF50677">
    <property type="entry name" value="ValRS/IleRS/LeuRS editing domain"/>
    <property type="match status" value="1"/>
</dbReference>
<comment type="subunit">
    <text evidence="8">Monomer.</text>
</comment>
<reference evidence="12" key="1">
    <citation type="journal article" date="2019" name="Int. J. Syst. Evol. Microbiol.">
        <title>The Global Catalogue of Microorganisms (GCM) 10K type strain sequencing project: providing services to taxonomists for standard genome sequencing and annotation.</title>
        <authorList>
            <consortium name="The Broad Institute Genomics Platform"/>
            <consortium name="The Broad Institute Genome Sequencing Center for Infectious Disease"/>
            <person name="Wu L."/>
            <person name="Ma J."/>
        </authorList>
    </citation>
    <scope>NUCLEOTIDE SEQUENCE [LARGE SCALE GENOMIC DNA]</scope>
    <source>
        <strain evidence="12">CCUG 63418</strain>
    </source>
</reference>
<comment type="cofactor">
    <cofactor evidence="8">
        <name>Zn(2+)</name>
        <dbReference type="ChEBI" id="CHEBI:29105"/>
    </cofactor>
</comment>
<accession>A0ABW2YZ48</accession>
<dbReference type="Proteomes" id="UP001596958">
    <property type="component" value="Unassembled WGS sequence"/>
</dbReference>
<comment type="domain">
    <text evidence="8">IleRS has two distinct active sites: one for aminoacylation and one for editing. The misactivated valine is translocated from the active site to the editing site, which sterically excludes the correctly activated isoleucine. The single editing site contains two valyl binding pockets, one specific for each substrate (Val-AMP or Val-tRNA(Ile)).</text>
</comment>
<keyword evidence="1 8" id="KW-0436">Ligase</keyword>
<dbReference type="Gene3D" id="1.10.730.10">
    <property type="entry name" value="Isoleucyl-tRNA Synthetase, Domain 1"/>
    <property type="match status" value="1"/>
</dbReference>
<dbReference type="InterPro" id="IPR013155">
    <property type="entry name" value="M/V/L/I-tRNA-synth_anticd-bd"/>
</dbReference>
<proteinExistence type="inferred from homology"/>
<dbReference type="InterPro" id="IPR014729">
    <property type="entry name" value="Rossmann-like_a/b/a_fold"/>
</dbReference>
<comment type="caution">
    <text evidence="11">The sequence shown here is derived from an EMBL/GenBank/DDBJ whole genome shotgun (WGS) entry which is preliminary data.</text>
</comment>
<dbReference type="HAMAP" id="MF_02003">
    <property type="entry name" value="Ile_tRNA_synth_type2"/>
    <property type="match status" value="1"/>
</dbReference>
<dbReference type="CDD" id="cd00818">
    <property type="entry name" value="IleRS_core"/>
    <property type="match status" value="1"/>
</dbReference>
<dbReference type="EC" id="6.1.1.5" evidence="8"/>
<sequence>MYKEYKQLNLSQTGKDVLSFWQKNNIFQKSIDSRPAGNPYTFYEGPPSANGMPGIHHVMARAIKDIFCRYKTLKGYRVERKGGWDTHGLPIELAVEKSLGITKEDIGKKISVQEYNDACRKEVMRYTDVWNDLTEKMGYWVDLADPYITYKNDYIESLWWILKQLYNKDLLYKGYTIQPYSPKSGTGLSSHELNQPGTYKMVKDTTITAQFKVKRDGDSEFLFEGVDTDVFILAWTTTPWTLPSNSALAVGEKITYAKIATFNPYTFEPITVVLAQDLVGKHFKADAENASFEDYKSGDKLIPWAVRSTHKGAELVGIHYEQLLPYVTNADLEQNGFRVIAGDFVTTADGTGIVHIAPTFGADDFRVAREAGVPAVMVKDELGKDVPLVNKQGKFVDEVSDFPGFYVKEEYYTAEERAAEGFKPTDVLISIKLKTENKAFDVKKYEHSYPHSWRTDEPILYYPLDSWFIRTTVLKDKMVELNKTINWKPESTGTGRFGNWLENLVDWNLSRSRYWGTPLPIWREEDGKEEKCIGSVEDLKAEIAKSVAAGFMPADFDLSDLHRPYVDDIILVSANGSKMFREPDLIDVWFDSGAMPYAQWHFPFENKDKFKNAYPADFIAEGVDQTRGWFFTLHAIAVMLSEASDEVKAINAEIGNKGIAFKNVISNGLVLDKNGNKMSKRLGNAADPFDTIEQYGADAARWYMISNASPWDNLKFNTDGIDEVRRKFFGTLYNTYNFFALYANIDGFNYSEAEVDLAQRPEIDQWIISLLNTLTKEVDGYYADFEPTKATRAIQDFVDAHLSNWYVRLSRRRFWKSEDSADKLSAYQTLYTCLITISKLMSPVAPFFAERLYSDLNTVTGKEEFESVHLAFFPQYKAGLVNAGLEERMQMAQDISSLVLSLRKKVSINVRQPLSKILLPILDKNFKQQVEQVKELILSETNIKDIEYITDTAGIITKKIKPNFKALGAKVGKDMKTVAAAINELSQADIALLESNGSLTLTTHNSQLATDYSLLATDVEIIAEDVPGWQVASLGKLTVALDVTLTNDLKEEGISREFVNRVQNLRKAKGFEVTDRINVQVNGPQDIWASVQNNLTYICAEILADTILSENQLSEGEKTEIDGNEIIIAINKI</sequence>
<dbReference type="SUPFAM" id="SSF52374">
    <property type="entry name" value="Nucleotidylyl transferase"/>
    <property type="match status" value="1"/>
</dbReference>
<keyword evidence="12" id="KW-1185">Reference proteome</keyword>
<evidence type="ECO:0000256" key="7">
    <source>
        <dbReference type="ARBA" id="ARBA00048359"/>
    </source>
</evidence>
<dbReference type="InterPro" id="IPR009080">
    <property type="entry name" value="tRNAsynth_Ia_anticodon-bd"/>
</dbReference>
<dbReference type="PRINTS" id="PR00984">
    <property type="entry name" value="TRNASYNTHILE"/>
</dbReference>
<dbReference type="Pfam" id="PF00133">
    <property type="entry name" value="tRNA-synt_1"/>
    <property type="match status" value="1"/>
</dbReference>
<keyword evidence="8" id="KW-0479">Metal-binding</keyword>
<evidence type="ECO:0000256" key="1">
    <source>
        <dbReference type="ARBA" id="ARBA00022598"/>
    </source>
</evidence>
<feature type="short sequence motif" description="'KMSKS' region" evidence="8">
    <location>
        <begin position="677"/>
        <end position="681"/>
    </location>
</feature>
<keyword evidence="4 8" id="KW-0648">Protein biosynthesis</keyword>
<dbReference type="InterPro" id="IPR023586">
    <property type="entry name" value="Ile-tRNA-ligase_type2"/>
</dbReference>
<dbReference type="SUPFAM" id="SSF47323">
    <property type="entry name" value="Anticodon-binding domain of a subclass of class I aminoacyl-tRNA synthetases"/>
    <property type="match status" value="1"/>
</dbReference>
<dbReference type="CDD" id="cd07961">
    <property type="entry name" value="Anticodon_Ia_Ile_ABEc"/>
    <property type="match status" value="1"/>
</dbReference>